<dbReference type="GO" id="GO:0012506">
    <property type="term" value="C:vesicle membrane"/>
    <property type="evidence" value="ECO:0007669"/>
    <property type="project" value="TreeGrafter"/>
</dbReference>
<sequence>MPTRSTHLRSLVHYLDPHGEVFKPTIRPTPAFSPNADAERLKKALSGIGTDEQAIIDILGQRTSAERLEIRQTFAAISQESLHDALHRCLSGDFRDLALTLTKTPWEIMAEALFNAMRGYGIKERVLNEILSSCSRDDIPELKKAYEEGKCRLGLCRS</sequence>
<evidence type="ECO:0000256" key="5">
    <source>
        <dbReference type="ARBA" id="ARBA00023216"/>
    </source>
</evidence>
<keyword evidence="6" id="KW-0111">Calcium/phospholipid-binding</keyword>
<accession>A0A5K3FWH6</accession>
<keyword evidence="6" id="KW-0106">Calcium</keyword>
<dbReference type="InterPro" id="IPR001464">
    <property type="entry name" value="Annexin"/>
</dbReference>
<reference evidence="7" key="1">
    <citation type="submission" date="2019-11" db="UniProtKB">
        <authorList>
            <consortium name="WormBaseParasite"/>
        </authorList>
    </citation>
    <scope>IDENTIFICATION</scope>
</reference>
<keyword evidence="3" id="KW-0964">Secreted</keyword>
<comment type="domain">
    <text evidence="6">A pair of annexin repeats may form one binding site for calcium and phospholipid.</text>
</comment>
<dbReference type="InterPro" id="IPR018502">
    <property type="entry name" value="Annexin_repeat"/>
</dbReference>
<dbReference type="SUPFAM" id="SSF47874">
    <property type="entry name" value="Annexin"/>
    <property type="match status" value="1"/>
</dbReference>
<proteinExistence type="inferred from homology"/>
<keyword evidence="5 6" id="KW-0041">Annexin</keyword>
<dbReference type="Gene3D" id="1.10.220.10">
    <property type="entry name" value="Annexin"/>
    <property type="match status" value="2"/>
</dbReference>
<evidence type="ECO:0000256" key="1">
    <source>
        <dbReference type="ARBA" id="ARBA00004613"/>
    </source>
</evidence>
<dbReference type="Pfam" id="PF00191">
    <property type="entry name" value="Annexin"/>
    <property type="match status" value="1"/>
</dbReference>
<dbReference type="PROSITE" id="PS00223">
    <property type="entry name" value="ANNEXIN_1"/>
    <property type="match status" value="1"/>
</dbReference>
<evidence type="ECO:0000256" key="6">
    <source>
        <dbReference type="RuleBase" id="RU003540"/>
    </source>
</evidence>
<dbReference type="GO" id="GO:0005576">
    <property type="term" value="C:extracellular region"/>
    <property type="evidence" value="ECO:0007669"/>
    <property type="project" value="UniProtKB-SubCell"/>
</dbReference>
<dbReference type="PANTHER" id="PTHR10502:SF102">
    <property type="entry name" value="ANNEXIN B11"/>
    <property type="match status" value="1"/>
</dbReference>
<organism evidence="7">
    <name type="scientific">Mesocestoides corti</name>
    <name type="common">Flatworm</name>
    <dbReference type="NCBI Taxonomy" id="53468"/>
    <lineage>
        <taxon>Eukaryota</taxon>
        <taxon>Metazoa</taxon>
        <taxon>Spiralia</taxon>
        <taxon>Lophotrochozoa</taxon>
        <taxon>Platyhelminthes</taxon>
        <taxon>Cestoda</taxon>
        <taxon>Eucestoda</taxon>
        <taxon>Cyclophyllidea</taxon>
        <taxon>Mesocestoididae</taxon>
        <taxon>Mesocestoides</taxon>
    </lineage>
</organism>
<dbReference type="GO" id="GO:0005886">
    <property type="term" value="C:plasma membrane"/>
    <property type="evidence" value="ECO:0007669"/>
    <property type="project" value="TreeGrafter"/>
</dbReference>
<dbReference type="PROSITE" id="PS51897">
    <property type="entry name" value="ANNEXIN_2"/>
    <property type="match status" value="1"/>
</dbReference>
<dbReference type="WBParaSite" id="MCU_012064-RA">
    <property type="protein sequence ID" value="MCU_012064-RA"/>
    <property type="gene ID" value="MCU_012064"/>
</dbReference>
<protein>
    <recommendedName>
        <fullName evidence="6">Annexin</fullName>
    </recommendedName>
</protein>
<dbReference type="SMART" id="SM00335">
    <property type="entry name" value="ANX"/>
    <property type="match status" value="1"/>
</dbReference>
<keyword evidence="4 6" id="KW-0677">Repeat</keyword>
<comment type="subcellular location">
    <subcellularLocation>
        <location evidence="1">Secreted</location>
    </subcellularLocation>
</comment>
<evidence type="ECO:0000313" key="7">
    <source>
        <dbReference type="WBParaSite" id="MCU_012064-RA"/>
    </source>
</evidence>
<dbReference type="FunFam" id="1.10.220.10:FF:000005">
    <property type="entry name" value="Annexin"/>
    <property type="match status" value="1"/>
</dbReference>
<dbReference type="GO" id="GO:0005509">
    <property type="term" value="F:calcium ion binding"/>
    <property type="evidence" value="ECO:0007669"/>
    <property type="project" value="InterPro"/>
</dbReference>
<dbReference type="AlphaFoldDB" id="A0A5K3FWH6"/>
<dbReference type="GO" id="GO:0005544">
    <property type="term" value="F:calcium-dependent phospholipid binding"/>
    <property type="evidence" value="ECO:0007669"/>
    <property type="project" value="UniProtKB-KW"/>
</dbReference>
<dbReference type="GO" id="GO:0005737">
    <property type="term" value="C:cytoplasm"/>
    <property type="evidence" value="ECO:0007669"/>
    <property type="project" value="TreeGrafter"/>
</dbReference>
<dbReference type="GO" id="GO:0001786">
    <property type="term" value="F:phosphatidylserine binding"/>
    <property type="evidence" value="ECO:0007669"/>
    <property type="project" value="TreeGrafter"/>
</dbReference>
<dbReference type="PANTHER" id="PTHR10502">
    <property type="entry name" value="ANNEXIN"/>
    <property type="match status" value="1"/>
</dbReference>
<comment type="similarity">
    <text evidence="2 6">Belongs to the annexin family.</text>
</comment>
<dbReference type="InterPro" id="IPR018252">
    <property type="entry name" value="Annexin_repeat_CS"/>
</dbReference>
<dbReference type="GO" id="GO:0005634">
    <property type="term" value="C:nucleus"/>
    <property type="evidence" value="ECO:0007669"/>
    <property type="project" value="TreeGrafter"/>
</dbReference>
<evidence type="ECO:0000256" key="3">
    <source>
        <dbReference type="ARBA" id="ARBA00022525"/>
    </source>
</evidence>
<dbReference type="PRINTS" id="PR00196">
    <property type="entry name" value="ANNEXIN"/>
</dbReference>
<dbReference type="InterPro" id="IPR037104">
    <property type="entry name" value="Annexin_sf"/>
</dbReference>
<name>A0A5K3FWH6_MESCO</name>
<evidence type="ECO:0000256" key="4">
    <source>
        <dbReference type="ARBA" id="ARBA00022737"/>
    </source>
</evidence>
<evidence type="ECO:0000256" key="2">
    <source>
        <dbReference type="ARBA" id="ARBA00007831"/>
    </source>
</evidence>